<dbReference type="Proteomes" id="UP001285441">
    <property type="component" value="Unassembled WGS sequence"/>
</dbReference>
<feature type="domain" description="AB hydrolase-1" evidence="3">
    <location>
        <begin position="68"/>
        <end position="269"/>
    </location>
</feature>
<comment type="similarity">
    <text evidence="1">Belongs to the peptidase S33 family.</text>
</comment>
<dbReference type="InterPro" id="IPR013595">
    <property type="entry name" value="Pept_S33_TAP-like_C"/>
</dbReference>
<dbReference type="SUPFAM" id="SSF53474">
    <property type="entry name" value="alpha/beta-Hydrolases"/>
    <property type="match status" value="1"/>
</dbReference>
<dbReference type="GO" id="GO:0016787">
    <property type="term" value="F:hydrolase activity"/>
    <property type="evidence" value="ECO:0007669"/>
    <property type="project" value="UniProtKB-KW"/>
</dbReference>
<feature type="domain" description="Peptidase S33 tripeptidyl aminopeptidase-like C-terminal" evidence="4">
    <location>
        <begin position="432"/>
        <end position="541"/>
    </location>
</feature>
<dbReference type="Pfam" id="PF08386">
    <property type="entry name" value="Abhydrolase_4"/>
    <property type="match status" value="1"/>
</dbReference>
<accession>A0AAE0P884</accession>
<dbReference type="PANTHER" id="PTHR43248">
    <property type="entry name" value="2-SUCCINYL-6-HYDROXY-2,4-CYCLOHEXADIENE-1-CARBOXYLATE SYNTHASE"/>
    <property type="match status" value="1"/>
</dbReference>
<keyword evidence="2 5" id="KW-0378">Hydrolase</keyword>
<gene>
    <name evidence="5" type="ORF">B0H63DRAFT_492124</name>
</gene>
<evidence type="ECO:0000256" key="2">
    <source>
        <dbReference type="ARBA" id="ARBA00022801"/>
    </source>
</evidence>
<dbReference type="InterPro" id="IPR051601">
    <property type="entry name" value="Serine_prot/Carboxylest_S33"/>
</dbReference>
<evidence type="ECO:0000256" key="1">
    <source>
        <dbReference type="ARBA" id="ARBA00010088"/>
    </source>
</evidence>
<evidence type="ECO:0000259" key="3">
    <source>
        <dbReference type="Pfam" id="PF00561"/>
    </source>
</evidence>
<evidence type="ECO:0000259" key="4">
    <source>
        <dbReference type="Pfam" id="PF08386"/>
    </source>
</evidence>
<proteinExistence type="inferred from homology"/>
<dbReference type="AlphaFoldDB" id="A0AAE0P884"/>
<dbReference type="PANTHER" id="PTHR43248:SF25">
    <property type="entry name" value="AB HYDROLASE-1 DOMAIN-CONTAINING PROTEIN-RELATED"/>
    <property type="match status" value="1"/>
</dbReference>
<dbReference type="InterPro" id="IPR029058">
    <property type="entry name" value="AB_hydrolase_fold"/>
</dbReference>
<dbReference type="InterPro" id="IPR000073">
    <property type="entry name" value="AB_hydrolase_1"/>
</dbReference>
<organism evidence="5 6">
    <name type="scientific">Podospora didyma</name>
    <dbReference type="NCBI Taxonomy" id="330526"/>
    <lineage>
        <taxon>Eukaryota</taxon>
        <taxon>Fungi</taxon>
        <taxon>Dikarya</taxon>
        <taxon>Ascomycota</taxon>
        <taxon>Pezizomycotina</taxon>
        <taxon>Sordariomycetes</taxon>
        <taxon>Sordariomycetidae</taxon>
        <taxon>Sordariales</taxon>
        <taxon>Podosporaceae</taxon>
        <taxon>Podospora</taxon>
    </lineage>
</organism>
<sequence length="628" mass="68922">MNPWDAITPSEELEWHPCYDFVNPAFRCARLTVPLDYDCPRIPSRPSPKVHIAVTLLPAKNPAANRSPMLLNPGGPGGSGSMFALLVAPALQKILDPDQPIIGFDPRGIGFTTPVADCWATPPPCDGCPEDTAKGLVHRLAWTSTNAGFGFVNSSSIAFKYLEAGHRAVNDLCRGKDSQLEGQSIFAHASTAHVAQDMISIVDAWDRWVNKTQDAATLAVNPTQKKLIYWGFSYGTYLGATFASMFPDRVGRLILDGVVDAEHYVTPVWKESLVDTDKVLGEFFRLCVEAGPKCALYRAGDTQEDLGNRYHAILDRLSADPPITFTHPTSFFPVIVRASFIRALVFTVLYKPSSFPSLAILLDYIYQEKYEELAILFQDPQLLCLAPGNSLAGVVTDAQRAIMCSDKTKPVNLTLEEFRSEFDGTASISQFADIWVSLMLQCNGWDIYSPKHSVPKVPWTIPPNKTKGQQQAKIKTAFPILFLSNTYDPVTPLVAAVKMATKFQDAGLIEQVSSGHCTLASISWCTALAIKYYVLFGQVPPPPVVDGDDYLGGKWQRCWGNGGPWNEFDVAGIDGDDEEKRATVEMMEAFKKVRETLDSVPRFGVGALPGFEGVEEALRNFATAHAAV</sequence>
<dbReference type="Pfam" id="PF00561">
    <property type="entry name" value="Abhydrolase_1"/>
    <property type="match status" value="1"/>
</dbReference>
<reference evidence="5" key="2">
    <citation type="submission" date="2023-06" db="EMBL/GenBank/DDBJ databases">
        <authorList>
            <consortium name="Lawrence Berkeley National Laboratory"/>
            <person name="Haridas S."/>
            <person name="Hensen N."/>
            <person name="Bonometti L."/>
            <person name="Westerberg I."/>
            <person name="Brannstrom I.O."/>
            <person name="Guillou S."/>
            <person name="Cros-Aarteil S."/>
            <person name="Calhoun S."/>
            <person name="Kuo A."/>
            <person name="Mondo S."/>
            <person name="Pangilinan J."/>
            <person name="Riley R."/>
            <person name="LaButti K."/>
            <person name="Andreopoulos B."/>
            <person name="Lipzen A."/>
            <person name="Chen C."/>
            <person name="Yanf M."/>
            <person name="Daum C."/>
            <person name="Ng V."/>
            <person name="Clum A."/>
            <person name="Steindorff A."/>
            <person name="Ohm R."/>
            <person name="Martin F."/>
            <person name="Silar P."/>
            <person name="Natvig D."/>
            <person name="Lalanne C."/>
            <person name="Gautier V."/>
            <person name="Ament-velasquez S.L."/>
            <person name="Kruys A."/>
            <person name="Hutchinson M.I."/>
            <person name="Powell A.J."/>
            <person name="Barry K."/>
            <person name="Miller A.N."/>
            <person name="Grigoriev I.V."/>
            <person name="Debuchy R."/>
            <person name="Gladieux P."/>
            <person name="Thoren M.H."/>
            <person name="Johannesson H."/>
        </authorList>
    </citation>
    <scope>NUCLEOTIDE SEQUENCE</scope>
    <source>
        <strain evidence="5">CBS 232.78</strain>
    </source>
</reference>
<evidence type="ECO:0000313" key="5">
    <source>
        <dbReference type="EMBL" id="KAK3395128.1"/>
    </source>
</evidence>
<protein>
    <submittedName>
        <fullName evidence="5">Alpha/Beta hydrolase protein</fullName>
    </submittedName>
</protein>
<keyword evidence="6" id="KW-1185">Reference proteome</keyword>
<comment type="caution">
    <text evidence="5">The sequence shown here is derived from an EMBL/GenBank/DDBJ whole genome shotgun (WGS) entry which is preliminary data.</text>
</comment>
<reference evidence="5" key="1">
    <citation type="journal article" date="2023" name="Mol. Phylogenet. Evol.">
        <title>Genome-scale phylogeny and comparative genomics of the fungal order Sordariales.</title>
        <authorList>
            <person name="Hensen N."/>
            <person name="Bonometti L."/>
            <person name="Westerberg I."/>
            <person name="Brannstrom I.O."/>
            <person name="Guillou S."/>
            <person name="Cros-Aarteil S."/>
            <person name="Calhoun S."/>
            <person name="Haridas S."/>
            <person name="Kuo A."/>
            <person name="Mondo S."/>
            <person name="Pangilinan J."/>
            <person name="Riley R."/>
            <person name="LaButti K."/>
            <person name="Andreopoulos B."/>
            <person name="Lipzen A."/>
            <person name="Chen C."/>
            <person name="Yan M."/>
            <person name="Daum C."/>
            <person name="Ng V."/>
            <person name="Clum A."/>
            <person name="Steindorff A."/>
            <person name="Ohm R.A."/>
            <person name="Martin F."/>
            <person name="Silar P."/>
            <person name="Natvig D.O."/>
            <person name="Lalanne C."/>
            <person name="Gautier V."/>
            <person name="Ament-Velasquez S.L."/>
            <person name="Kruys A."/>
            <person name="Hutchinson M.I."/>
            <person name="Powell A.J."/>
            <person name="Barry K."/>
            <person name="Miller A.N."/>
            <person name="Grigoriev I.V."/>
            <person name="Debuchy R."/>
            <person name="Gladieux P."/>
            <person name="Hiltunen Thoren M."/>
            <person name="Johannesson H."/>
        </authorList>
    </citation>
    <scope>NUCLEOTIDE SEQUENCE</scope>
    <source>
        <strain evidence="5">CBS 232.78</strain>
    </source>
</reference>
<evidence type="ECO:0000313" key="6">
    <source>
        <dbReference type="Proteomes" id="UP001285441"/>
    </source>
</evidence>
<dbReference type="Gene3D" id="3.40.50.1820">
    <property type="entry name" value="alpha/beta hydrolase"/>
    <property type="match status" value="1"/>
</dbReference>
<dbReference type="EMBL" id="JAULSW010000001">
    <property type="protein sequence ID" value="KAK3395128.1"/>
    <property type="molecule type" value="Genomic_DNA"/>
</dbReference>
<name>A0AAE0P884_9PEZI</name>